<accession>D5AAZ7</accession>
<dbReference type="AlphaFoldDB" id="D5AAZ7"/>
<sequence>MVNTLKIEDMLEGATNFRAWKAMILLLEENDLKYYVEGVVPSPVDL</sequence>
<proteinExistence type="evidence at transcript level"/>
<reference evidence="1" key="1">
    <citation type="submission" date="2010-04" db="EMBL/GenBank/DDBJ databases">
        <authorList>
            <person name="Reid K.E."/>
            <person name="Liao N."/>
            <person name="Chan S."/>
            <person name="Docking R."/>
            <person name="Taylor G."/>
            <person name="Moore R."/>
            <person name="Mayo M."/>
            <person name="Munro S."/>
            <person name="King J."/>
            <person name="Yanchuk A."/>
            <person name="Holt R."/>
            <person name="Jones S."/>
            <person name="Marra M."/>
            <person name="Ritland C.E."/>
            <person name="Ritland K."/>
            <person name="Bohlmann J."/>
        </authorList>
    </citation>
    <scope>NUCLEOTIDE SEQUENCE</scope>
    <source>
        <tissue evidence="1">Bud</tissue>
    </source>
</reference>
<dbReference type="EMBL" id="BT123394">
    <property type="protein sequence ID" value="ADE76716.1"/>
    <property type="molecule type" value="mRNA"/>
</dbReference>
<evidence type="ECO:0000313" key="1">
    <source>
        <dbReference type="EMBL" id="ADE76716.1"/>
    </source>
</evidence>
<organism evidence="1">
    <name type="scientific">Picea sitchensis</name>
    <name type="common">Sitka spruce</name>
    <name type="synonym">Pinus sitchensis</name>
    <dbReference type="NCBI Taxonomy" id="3332"/>
    <lineage>
        <taxon>Eukaryota</taxon>
        <taxon>Viridiplantae</taxon>
        <taxon>Streptophyta</taxon>
        <taxon>Embryophyta</taxon>
        <taxon>Tracheophyta</taxon>
        <taxon>Spermatophyta</taxon>
        <taxon>Pinopsida</taxon>
        <taxon>Pinidae</taxon>
        <taxon>Conifers I</taxon>
        <taxon>Pinales</taxon>
        <taxon>Pinaceae</taxon>
        <taxon>Picea</taxon>
    </lineage>
</organism>
<protein>
    <submittedName>
        <fullName evidence="1">Uncharacterized protein</fullName>
    </submittedName>
</protein>
<name>D5AAZ7_PICSI</name>